<protein>
    <submittedName>
        <fullName evidence="4">Serpin domain-containing protein</fullName>
    </submittedName>
</protein>
<evidence type="ECO:0000256" key="1">
    <source>
        <dbReference type="ARBA" id="ARBA00009500"/>
    </source>
</evidence>
<dbReference type="InterPro" id="IPR023796">
    <property type="entry name" value="Serpin_dom"/>
</dbReference>
<name>A0A914PVW5_9BILA</name>
<dbReference type="GO" id="GO:0005615">
    <property type="term" value="C:extracellular space"/>
    <property type="evidence" value="ECO:0007669"/>
    <property type="project" value="InterPro"/>
</dbReference>
<dbReference type="Gene3D" id="3.30.497.10">
    <property type="entry name" value="Antithrombin, subunit I, domain 2"/>
    <property type="match status" value="1"/>
</dbReference>
<dbReference type="AlphaFoldDB" id="A0A914PVW5"/>
<sequence length="155" mass="17635">MAKKFKSITEAQLDFTLKFMKMQHYDDSSTVFSPVSIATAMAMMYLGAEGNTSKEISDALAEGFVEFEIHDYFTSLLKRIKNDFSLKVPSTSDISYYGEDYNPFSSYSVLETVNQVYVNEELSLKQNFVEKFDELYHGGIEKVNFAEASKVAKVF</sequence>
<comment type="similarity">
    <text evidence="1">Belongs to the serpin family.</text>
</comment>
<reference evidence="4" key="1">
    <citation type="submission" date="2022-11" db="UniProtKB">
        <authorList>
            <consortium name="WormBaseParasite"/>
        </authorList>
    </citation>
    <scope>IDENTIFICATION</scope>
</reference>
<feature type="domain" description="Serpin" evidence="2">
    <location>
        <begin position="11"/>
        <end position="152"/>
    </location>
</feature>
<dbReference type="InterPro" id="IPR000215">
    <property type="entry name" value="Serpin_fam"/>
</dbReference>
<dbReference type="WBParaSite" id="PDA_v2.g20476.t1">
    <property type="protein sequence ID" value="PDA_v2.g20476.t1"/>
    <property type="gene ID" value="PDA_v2.g20476"/>
</dbReference>
<organism evidence="3 4">
    <name type="scientific">Panagrolaimus davidi</name>
    <dbReference type="NCBI Taxonomy" id="227884"/>
    <lineage>
        <taxon>Eukaryota</taxon>
        <taxon>Metazoa</taxon>
        <taxon>Ecdysozoa</taxon>
        <taxon>Nematoda</taxon>
        <taxon>Chromadorea</taxon>
        <taxon>Rhabditida</taxon>
        <taxon>Tylenchina</taxon>
        <taxon>Panagrolaimomorpha</taxon>
        <taxon>Panagrolaimoidea</taxon>
        <taxon>Panagrolaimidae</taxon>
        <taxon>Panagrolaimus</taxon>
    </lineage>
</organism>
<dbReference type="InterPro" id="IPR042178">
    <property type="entry name" value="Serpin_sf_1"/>
</dbReference>
<dbReference type="Pfam" id="PF00079">
    <property type="entry name" value="Serpin"/>
    <property type="match status" value="1"/>
</dbReference>
<evidence type="ECO:0000259" key="2">
    <source>
        <dbReference type="Pfam" id="PF00079"/>
    </source>
</evidence>
<dbReference type="PANTHER" id="PTHR11461:SF211">
    <property type="entry name" value="GH10112P-RELATED"/>
    <property type="match status" value="1"/>
</dbReference>
<proteinExistence type="inferred from homology"/>
<dbReference type="PANTHER" id="PTHR11461">
    <property type="entry name" value="SERINE PROTEASE INHIBITOR, SERPIN"/>
    <property type="match status" value="1"/>
</dbReference>
<evidence type="ECO:0000313" key="4">
    <source>
        <dbReference type="WBParaSite" id="PDA_v2.g20476.t1"/>
    </source>
</evidence>
<accession>A0A914PVW5</accession>
<dbReference type="GO" id="GO:0004867">
    <property type="term" value="F:serine-type endopeptidase inhibitor activity"/>
    <property type="evidence" value="ECO:0007669"/>
    <property type="project" value="InterPro"/>
</dbReference>
<evidence type="ECO:0000313" key="3">
    <source>
        <dbReference type="Proteomes" id="UP000887578"/>
    </source>
</evidence>
<dbReference type="InterPro" id="IPR036186">
    <property type="entry name" value="Serpin_sf"/>
</dbReference>
<keyword evidence="3" id="KW-1185">Reference proteome</keyword>
<dbReference type="Proteomes" id="UP000887578">
    <property type="component" value="Unplaced"/>
</dbReference>
<dbReference type="SUPFAM" id="SSF56574">
    <property type="entry name" value="Serpins"/>
    <property type="match status" value="1"/>
</dbReference>